<evidence type="ECO:0000256" key="7">
    <source>
        <dbReference type="ARBA" id="ARBA00022982"/>
    </source>
</evidence>
<keyword evidence="9" id="KW-0408">Iron</keyword>
<keyword evidence="6" id="KW-0479">Metal-binding</keyword>
<dbReference type="Proteomes" id="UP000245207">
    <property type="component" value="Unassembled WGS sequence"/>
</dbReference>
<evidence type="ECO:0000259" key="14">
    <source>
        <dbReference type="PROSITE" id="PS50939"/>
    </source>
</evidence>
<dbReference type="EC" id="7.2.1.3" evidence="11"/>
<feature type="transmembrane region" description="Helical" evidence="13">
    <location>
        <begin position="129"/>
        <end position="148"/>
    </location>
</feature>
<evidence type="ECO:0000256" key="4">
    <source>
        <dbReference type="ARBA" id="ARBA00022617"/>
    </source>
</evidence>
<dbReference type="EMBL" id="PKPP01004772">
    <property type="protein sequence ID" value="PWA62844.1"/>
    <property type="molecule type" value="Genomic_DNA"/>
</dbReference>
<keyword evidence="8 13" id="KW-1133">Transmembrane helix</keyword>
<feature type="transmembrane region" description="Helical" evidence="13">
    <location>
        <begin position="12"/>
        <end position="35"/>
    </location>
</feature>
<dbReference type="PANTHER" id="PTHR10106:SF43">
    <property type="entry name" value="CYTOCHROME B561 FAMILY PROTEIN, EXPRESSED"/>
    <property type="match status" value="1"/>
</dbReference>
<dbReference type="GO" id="GO:0016020">
    <property type="term" value="C:membrane"/>
    <property type="evidence" value="ECO:0007669"/>
    <property type="project" value="UniProtKB-SubCell"/>
</dbReference>
<evidence type="ECO:0000256" key="10">
    <source>
        <dbReference type="ARBA" id="ARBA00023136"/>
    </source>
</evidence>
<dbReference type="InterPro" id="IPR006593">
    <property type="entry name" value="Cyt_b561/ferric_Rdtase_TM"/>
</dbReference>
<gene>
    <name evidence="15" type="ORF">CTI12_AA357520</name>
</gene>
<evidence type="ECO:0000256" key="5">
    <source>
        <dbReference type="ARBA" id="ARBA00022692"/>
    </source>
</evidence>
<evidence type="ECO:0000256" key="11">
    <source>
        <dbReference type="ARBA" id="ARBA00024225"/>
    </source>
</evidence>
<dbReference type="GO" id="GO:0140571">
    <property type="term" value="F:transmembrane ascorbate ferrireductase activity"/>
    <property type="evidence" value="ECO:0007669"/>
    <property type="project" value="UniProtKB-EC"/>
</dbReference>
<evidence type="ECO:0000256" key="9">
    <source>
        <dbReference type="ARBA" id="ARBA00023004"/>
    </source>
</evidence>
<keyword evidence="10 13" id="KW-0472">Membrane</keyword>
<evidence type="ECO:0000256" key="1">
    <source>
        <dbReference type="ARBA" id="ARBA00001970"/>
    </source>
</evidence>
<name>A0A2U1MNP8_ARTAN</name>
<evidence type="ECO:0000256" key="8">
    <source>
        <dbReference type="ARBA" id="ARBA00022989"/>
    </source>
</evidence>
<evidence type="ECO:0000256" key="2">
    <source>
        <dbReference type="ARBA" id="ARBA00004141"/>
    </source>
</evidence>
<dbReference type="Pfam" id="PF03188">
    <property type="entry name" value="Cytochrom_B561"/>
    <property type="match status" value="1"/>
</dbReference>
<evidence type="ECO:0000256" key="13">
    <source>
        <dbReference type="SAM" id="Phobius"/>
    </source>
</evidence>
<protein>
    <recommendedName>
        <fullName evidence="11">ascorbate ferrireductase (transmembrane)</fullName>
        <ecNumber evidence="11">7.2.1.3</ecNumber>
    </recommendedName>
</protein>
<keyword evidence="7" id="KW-0249">Electron transport</keyword>
<proteinExistence type="predicted"/>
<keyword evidence="16" id="KW-1185">Reference proteome</keyword>
<organism evidence="15 16">
    <name type="scientific">Artemisia annua</name>
    <name type="common">Sweet wormwood</name>
    <dbReference type="NCBI Taxonomy" id="35608"/>
    <lineage>
        <taxon>Eukaryota</taxon>
        <taxon>Viridiplantae</taxon>
        <taxon>Streptophyta</taxon>
        <taxon>Embryophyta</taxon>
        <taxon>Tracheophyta</taxon>
        <taxon>Spermatophyta</taxon>
        <taxon>Magnoliopsida</taxon>
        <taxon>eudicotyledons</taxon>
        <taxon>Gunneridae</taxon>
        <taxon>Pentapetalae</taxon>
        <taxon>asterids</taxon>
        <taxon>campanulids</taxon>
        <taxon>Asterales</taxon>
        <taxon>Asteraceae</taxon>
        <taxon>Asteroideae</taxon>
        <taxon>Anthemideae</taxon>
        <taxon>Artemisiinae</taxon>
        <taxon>Artemisia</taxon>
    </lineage>
</organism>
<sequence>MAKGGSNYNLSAAPVTVFVHLLVISIATLTLVWLLKFRGGFAFKAHFHKNKIFNLHPLLMTLGFLLFSGEAIIMYKVIPDAKRKAQKAIHLIFHFIALVAGIVGVYAVFKFHHEVNLPHMYTLHSWIGLSAISLFGFQWLLGFFSFWYPRAEQTRRARMLPWHAFFGIVIFFMTIVTAETGLTQKFIFLGLWREQEALIINFTGLLILLFGIAVGLSVILPRRN</sequence>
<keyword evidence="3" id="KW-0813">Transport</keyword>
<dbReference type="GO" id="GO:0046872">
    <property type="term" value="F:metal ion binding"/>
    <property type="evidence" value="ECO:0007669"/>
    <property type="project" value="UniProtKB-KW"/>
</dbReference>
<dbReference type="InterPro" id="IPR043205">
    <property type="entry name" value="CYB561/CYBRD1-like"/>
</dbReference>
<feature type="transmembrane region" description="Helical" evidence="13">
    <location>
        <begin position="89"/>
        <end position="109"/>
    </location>
</feature>
<keyword evidence="4" id="KW-0349">Heme</keyword>
<accession>A0A2U1MNP8</accession>
<comment type="subcellular location">
    <subcellularLocation>
        <location evidence="2">Membrane</location>
        <topology evidence="2">Multi-pass membrane protein</topology>
    </subcellularLocation>
</comment>
<keyword evidence="5 13" id="KW-0812">Transmembrane</keyword>
<dbReference type="CDD" id="cd08766">
    <property type="entry name" value="Cyt_b561_ACYB-1_like"/>
    <property type="match status" value="1"/>
</dbReference>
<feature type="domain" description="Cytochrome b561" evidence="14">
    <location>
        <begin position="18"/>
        <end position="219"/>
    </location>
</feature>
<dbReference type="FunFam" id="1.20.120.1770:FF:000001">
    <property type="entry name" value="Cytochrome b reductase 1"/>
    <property type="match status" value="1"/>
</dbReference>
<evidence type="ECO:0000313" key="15">
    <source>
        <dbReference type="EMBL" id="PWA62844.1"/>
    </source>
</evidence>
<comment type="catalytic activity">
    <reaction evidence="12">
        <text>Fe(3+)(out) + L-ascorbate(in) = monodehydro-L-ascorbate radical(in) + Fe(2+)(out) + H(+)</text>
        <dbReference type="Rhea" id="RHEA:30403"/>
        <dbReference type="ChEBI" id="CHEBI:15378"/>
        <dbReference type="ChEBI" id="CHEBI:29033"/>
        <dbReference type="ChEBI" id="CHEBI:29034"/>
        <dbReference type="ChEBI" id="CHEBI:38290"/>
        <dbReference type="ChEBI" id="CHEBI:59513"/>
        <dbReference type="EC" id="7.2.1.3"/>
    </reaction>
</comment>
<feature type="transmembrane region" description="Helical" evidence="13">
    <location>
        <begin position="160"/>
        <end position="178"/>
    </location>
</feature>
<evidence type="ECO:0000256" key="6">
    <source>
        <dbReference type="ARBA" id="ARBA00022723"/>
    </source>
</evidence>
<dbReference type="PANTHER" id="PTHR10106">
    <property type="entry name" value="CYTOCHROME B561-RELATED"/>
    <property type="match status" value="1"/>
</dbReference>
<comment type="cofactor">
    <cofactor evidence="1">
        <name>heme b</name>
        <dbReference type="ChEBI" id="CHEBI:60344"/>
    </cofactor>
</comment>
<evidence type="ECO:0000256" key="12">
    <source>
        <dbReference type="ARBA" id="ARBA00051575"/>
    </source>
</evidence>
<dbReference type="Gene3D" id="1.20.120.1770">
    <property type="match status" value="1"/>
</dbReference>
<comment type="caution">
    <text evidence="15">The sequence shown here is derived from an EMBL/GenBank/DDBJ whole genome shotgun (WGS) entry which is preliminary data.</text>
</comment>
<evidence type="ECO:0000256" key="3">
    <source>
        <dbReference type="ARBA" id="ARBA00022448"/>
    </source>
</evidence>
<evidence type="ECO:0000313" key="16">
    <source>
        <dbReference type="Proteomes" id="UP000245207"/>
    </source>
</evidence>
<feature type="transmembrane region" description="Helical" evidence="13">
    <location>
        <begin position="198"/>
        <end position="220"/>
    </location>
</feature>
<dbReference type="SMART" id="SM00665">
    <property type="entry name" value="B561"/>
    <property type="match status" value="1"/>
</dbReference>
<dbReference type="AlphaFoldDB" id="A0A2U1MNP8"/>
<dbReference type="PROSITE" id="PS50939">
    <property type="entry name" value="CYTOCHROME_B561"/>
    <property type="match status" value="1"/>
</dbReference>
<feature type="transmembrane region" description="Helical" evidence="13">
    <location>
        <begin position="55"/>
        <end position="77"/>
    </location>
</feature>
<reference evidence="15 16" key="1">
    <citation type="journal article" date="2018" name="Mol. Plant">
        <title>The genome of Artemisia annua provides insight into the evolution of Asteraceae family and artemisinin biosynthesis.</title>
        <authorList>
            <person name="Shen Q."/>
            <person name="Zhang L."/>
            <person name="Liao Z."/>
            <person name="Wang S."/>
            <person name="Yan T."/>
            <person name="Shi P."/>
            <person name="Liu M."/>
            <person name="Fu X."/>
            <person name="Pan Q."/>
            <person name="Wang Y."/>
            <person name="Lv Z."/>
            <person name="Lu X."/>
            <person name="Zhang F."/>
            <person name="Jiang W."/>
            <person name="Ma Y."/>
            <person name="Chen M."/>
            <person name="Hao X."/>
            <person name="Li L."/>
            <person name="Tang Y."/>
            <person name="Lv G."/>
            <person name="Zhou Y."/>
            <person name="Sun X."/>
            <person name="Brodelius P.E."/>
            <person name="Rose J.K.C."/>
            <person name="Tang K."/>
        </authorList>
    </citation>
    <scope>NUCLEOTIDE SEQUENCE [LARGE SCALE GENOMIC DNA]</scope>
    <source>
        <strain evidence="16">cv. Huhao1</strain>
        <tissue evidence="15">Leaf</tissue>
    </source>
</reference>